<keyword evidence="1" id="KW-1133">Transmembrane helix</keyword>
<name>A0A0N4X6V6_HAEPC</name>
<evidence type="ECO:0000256" key="1">
    <source>
        <dbReference type="SAM" id="Phobius"/>
    </source>
</evidence>
<dbReference type="EMBL" id="UZAF01021847">
    <property type="protein sequence ID" value="VDO81374.1"/>
    <property type="molecule type" value="Genomic_DNA"/>
</dbReference>
<dbReference type="Proteomes" id="UP000268014">
    <property type="component" value="Unassembled WGS sequence"/>
</dbReference>
<organism evidence="4">
    <name type="scientific">Haemonchus placei</name>
    <name type="common">Barber's pole worm</name>
    <dbReference type="NCBI Taxonomy" id="6290"/>
    <lineage>
        <taxon>Eukaryota</taxon>
        <taxon>Metazoa</taxon>
        <taxon>Ecdysozoa</taxon>
        <taxon>Nematoda</taxon>
        <taxon>Chromadorea</taxon>
        <taxon>Rhabditida</taxon>
        <taxon>Rhabditina</taxon>
        <taxon>Rhabditomorpha</taxon>
        <taxon>Strongyloidea</taxon>
        <taxon>Trichostrongylidae</taxon>
        <taxon>Haemonchus</taxon>
    </lineage>
</organism>
<keyword evidence="1" id="KW-0812">Transmembrane</keyword>
<evidence type="ECO:0000313" key="4">
    <source>
        <dbReference type="WBParaSite" id="HPLM_0002009801-mRNA-1"/>
    </source>
</evidence>
<dbReference type="OrthoDB" id="5871231at2759"/>
<reference evidence="2 3" key="2">
    <citation type="submission" date="2018-11" db="EMBL/GenBank/DDBJ databases">
        <authorList>
            <consortium name="Pathogen Informatics"/>
        </authorList>
    </citation>
    <scope>NUCLEOTIDE SEQUENCE [LARGE SCALE GENOMIC DNA]</scope>
    <source>
        <strain evidence="2 3">MHpl1</strain>
    </source>
</reference>
<sequence length="68" mass="8172">MAVAEHDPKEYGVEDLVLLSTLDLPSIVENLKLRRVIIRSSIYSIFRLFFLIFSFFRFSALFWKFFFM</sequence>
<reference evidence="4" key="1">
    <citation type="submission" date="2017-02" db="UniProtKB">
        <authorList>
            <consortium name="WormBaseParasite"/>
        </authorList>
    </citation>
    <scope>IDENTIFICATION</scope>
</reference>
<evidence type="ECO:0000313" key="3">
    <source>
        <dbReference type="Proteomes" id="UP000268014"/>
    </source>
</evidence>
<accession>A0A0N4X6V6</accession>
<evidence type="ECO:0000313" key="2">
    <source>
        <dbReference type="EMBL" id="VDO81374.1"/>
    </source>
</evidence>
<keyword evidence="1" id="KW-0472">Membrane</keyword>
<keyword evidence="3" id="KW-1185">Reference proteome</keyword>
<proteinExistence type="predicted"/>
<dbReference type="WBParaSite" id="HPLM_0002009801-mRNA-1">
    <property type="protein sequence ID" value="HPLM_0002009801-mRNA-1"/>
    <property type="gene ID" value="HPLM_0002009801"/>
</dbReference>
<protein>
    <submittedName>
        <fullName evidence="2 4">Uncharacterized protein</fullName>
    </submittedName>
</protein>
<dbReference type="STRING" id="6290.A0A0N4X6V6"/>
<gene>
    <name evidence="2" type="ORF">HPLM_LOCUS20090</name>
</gene>
<dbReference type="AlphaFoldDB" id="A0A0N4X6V6"/>
<feature type="transmembrane region" description="Helical" evidence="1">
    <location>
        <begin position="42"/>
        <end position="63"/>
    </location>
</feature>